<evidence type="ECO:0000313" key="1">
    <source>
        <dbReference type="EMBL" id="UWX96677.1"/>
    </source>
</evidence>
<organism evidence="1 2">
    <name type="scientific">Arthrobacter zhaoxinii</name>
    <dbReference type="NCBI Taxonomy" id="2964616"/>
    <lineage>
        <taxon>Bacteria</taxon>
        <taxon>Bacillati</taxon>
        <taxon>Actinomycetota</taxon>
        <taxon>Actinomycetes</taxon>
        <taxon>Micrococcales</taxon>
        <taxon>Micrococcaceae</taxon>
        <taxon>Arthrobacter</taxon>
    </lineage>
</organism>
<accession>A0ABY5YPC6</accession>
<dbReference type="Proteomes" id="UP001059859">
    <property type="component" value="Chromosome"/>
</dbReference>
<protein>
    <submittedName>
        <fullName evidence="1">Type II secretion system F family protein</fullName>
    </submittedName>
</protein>
<sequence>MTGLTVAVLLATAAALMIGFPPPRPQAGSVKSARTAEVRVLRRRRYPGLDGDAPASKGEGRLFRRRRIPRLDGDAPALLVRELAGLLAAGRSAHRIWADAATLYEAPGPAGTSAHPFFPVLQAAAASAALGLSPVPVLAAAERGNGATDPALQQLWSGLAVCLRVSERSGAPLATVLSRYAGQLEAARDAAADREAAMAGPRATMRLLTWLPGGGILLGYLLGGNPLQILTATPLGWVAAAAGSAFWLAGRLWSARLVRNAQAPVQGNFG</sequence>
<gene>
    <name evidence="1" type="ORF">N2K95_13660</name>
</gene>
<evidence type="ECO:0000313" key="2">
    <source>
        <dbReference type="Proteomes" id="UP001059859"/>
    </source>
</evidence>
<dbReference type="EMBL" id="CP104275">
    <property type="protein sequence ID" value="UWX96677.1"/>
    <property type="molecule type" value="Genomic_DNA"/>
</dbReference>
<name>A0ABY5YPC6_9MICC</name>
<keyword evidence="2" id="KW-1185">Reference proteome</keyword>
<reference evidence="1" key="1">
    <citation type="submission" date="2022-09" db="EMBL/GenBank/DDBJ databases">
        <title>Novel species in genus Arthrobacter.</title>
        <authorList>
            <person name="Liu Y."/>
        </authorList>
    </citation>
    <scope>NUCLEOTIDE SEQUENCE</scope>
    <source>
        <strain evidence="1">Zg-Y815</strain>
    </source>
</reference>
<proteinExistence type="predicted"/>
<dbReference type="RefSeq" id="WP_260651973.1">
    <property type="nucleotide sequence ID" value="NZ_CP104275.1"/>
</dbReference>